<name>A0A8T1TPH5_9STRA</name>
<evidence type="ECO:0000313" key="2">
    <source>
        <dbReference type="Proteomes" id="UP000688947"/>
    </source>
</evidence>
<dbReference type="AlphaFoldDB" id="A0A8T1TPH5"/>
<organism evidence="1 2">
    <name type="scientific">Phytophthora cactorum</name>
    <dbReference type="NCBI Taxonomy" id="29920"/>
    <lineage>
        <taxon>Eukaryota</taxon>
        <taxon>Sar</taxon>
        <taxon>Stramenopiles</taxon>
        <taxon>Oomycota</taxon>
        <taxon>Peronosporomycetes</taxon>
        <taxon>Peronosporales</taxon>
        <taxon>Peronosporaceae</taxon>
        <taxon>Phytophthora</taxon>
    </lineage>
</organism>
<comment type="caution">
    <text evidence="1">The sequence shown here is derived from an EMBL/GenBank/DDBJ whole genome shotgun (WGS) entry which is preliminary data.</text>
</comment>
<dbReference type="Proteomes" id="UP000688947">
    <property type="component" value="Unassembled WGS sequence"/>
</dbReference>
<accession>A0A8T1TPH5</accession>
<proteinExistence type="predicted"/>
<reference evidence="1" key="1">
    <citation type="submission" date="2021-01" db="EMBL/GenBank/DDBJ databases">
        <title>Phytophthora aleatoria, a newly-described species from Pinus radiata is distinct from Phytophthora cactorum isolates based on comparative genomics.</title>
        <authorList>
            <person name="Mcdougal R."/>
            <person name="Panda P."/>
            <person name="Williams N."/>
            <person name="Studholme D.J."/>
        </authorList>
    </citation>
    <scope>NUCLEOTIDE SEQUENCE</scope>
    <source>
        <strain evidence="1">NZFS 3830</strain>
    </source>
</reference>
<dbReference type="EMBL" id="JAENGZ010002810">
    <property type="protein sequence ID" value="KAG6942790.1"/>
    <property type="molecule type" value="Genomic_DNA"/>
</dbReference>
<protein>
    <submittedName>
        <fullName evidence="1">Uncharacterized protein</fullName>
    </submittedName>
</protein>
<gene>
    <name evidence="1" type="ORF">JG687_00018854</name>
</gene>
<evidence type="ECO:0000313" key="1">
    <source>
        <dbReference type="EMBL" id="KAG6942790.1"/>
    </source>
</evidence>
<sequence length="58" mass="6270">MTGLYWLAAGSRCLCYTRVLVAGLEKMAKDCSSFMFTIVGALEYGGGIIQNGRQVCIC</sequence>